<dbReference type="SMART" id="SM00448">
    <property type="entry name" value="REC"/>
    <property type="match status" value="1"/>
</dbReference>
<dbReference type="GO" id="GO:0000160">
    <property type="term" value="P:phosphorelay signal transduction system"/>
    <property type="evidence" value="ECO:0007669"/>
    <property type="project" value="InterPro"/>
</dbReference>
<proteinExistence type="predicted"/>
<dbReference type="InterPro" id="IPR001789">
    <property type="entry name" value="Sig_transdc_resp-reg_receiver"/>
</dbReference>
<dbReference type="InterPro" id="IPR050595">
    <property type="entry name" value="Bact_response_regulator"/>
</dbReference>
<feature type="domain" description="Response regulatory" evidence="4">
    <location>
        <begin position="12"/>
        <end position="128"/>
    </location>
</feature>
<evidence type="ECO:0000256" key="1">
    <source>
        <dbReference type="ARBA" id="ARBA00022553"/>
    </source>
</evidence>
<evidence type="ECO:0000256" key="2">
    <source>
        <dbReference type="PROSITE-ProRule" id="PRU00169"/>
    </source>
</evidence>
<dbReference type="Proteomes" id="UP000011704">
    <property type="component" value="Unassembled WGS sequence"/>
</dbReference>
<feature type="coiled-coil region" evidence="3">
    <location>
        <begin position="123"/>
        <end position="150"/>
    </location>
</feature>
<dbReference type="SUPFAM" id="SSF55073">
    <property type="entry name" value="Nucleotide cyclase"/>
    <property type="match status" value="1"/>
</dbReference>
<dbReference type="Gene3D" id="3.40.50.2300">
    <property type="match status" value="1"/>
</dbReference>
<evidence type="ECO:0000256" key="3">
    <source>
        <dbReference type="SAM" id="Coils"/>
    </source>
</evidence>
<dbReference type="STRING" id="1266370.NITGR_460010"/>
<protein>
    <submittedName>
        <fullName evidence="6">Putative Response regulator receiver modulated diguanylate cyclase</fullName>
    </submittedName>
</protein>
<dbReference type="PANTHER" id="PTHR44591:SF3">
    <property type="entry name" value="RESPONSE REGULATORY DOMAIN-CONTAINING PROTEIN"/>
    <property type="match status" value="1"/>
</dbReference>
<dbReference type="Pfam" id="PF00072">
    <property type="entry name" value="Response_reg"/>
    <property type="match status" value="1"/>
</dbReference>
<sequence length="319" mass="36169">MDGGMKSHFGMNILIVDDIPSNIDILRGMLEKEDYVIFATSAGNRVPEILSRSLPDLILLDAHLEGTDSFELSRQLKSNPVTADIPIIFLLGQTSIEEIDNCYLSGGADYITKPFRQDEVLARAQNQLRIQQLQREKKLLIKEMSQKLGAKRTPGVLDRDLLLELYRWEGIRYQRIQVPFTLMMGHIDEWQEKFSREKKEDLDHLLSDLGEKLNSHSRILDAIGQWNPQRFIVLLPGTRLEGAVVVARKFQTILKNSLFRIGSQDMAVSMSFGMCQYPIGTATELEVRLKQAIENTEHQLDQAVRGGTNQICFAPVESG</sequence>
<dbReference type="InterPro" id="IPR043128">
    <property type="entry name" value="Rev_trsase/Diguanyl_cyclase"/>
</dbReference>
<evidence type="ECO:0000259" key="4">
    <source>
        <dbReference type="PROSITE" id="PS50110"/>
    </source>
</evidence>
<accession>M1YK73</accession>
<keyword evidence="7" id="KW-1185">Reference proteome</keyword>
<evidence type="ECO:0000313" key="6">
    <source>
        <dbReference type="EMBL" id="CCQ90881.1"/>
    </source>
</evidence>
<organism evidence="6 7">
    <name type="scientific">Nitrospina gracilis (strain 3/211)</name>
    <dbReference type="NCBI Taxonomy" id="1266370"/>
    <lineage>
        <taxon>Bacteria</taxon>
        <taxon>Pseudomonadati</taxon>
        <taxon>Nitrospinota/Tectimicrobiota group</taxon>
        <taxon>Nitrospinota</taxon>
        <taxon>Nitrospinia</taxon>
        <taxon>Nitrospinales</taxon>
        <taxon>Nitrospinaceae</taxon>
        <taxon>Nitrospina</taxon>
    </lineage>
</organism>
<dbReference type="OrthoDB" id="9804955at2"/>
<dbReference type="PANTHER" id="PTHR44591">
    <property type="entry name" value="STRESS RESPONSE REGULATOR PROTEIN 1"/>
    <property type="match status" value="1"/>
</dbReference>
<dbReference type="Pfam" id="PF00990">
    <property type="entry name" value="GGDEF"/>
    <property type="match status" value="1"/>
</dbReference>
<feature type="domain" description="GGDEF" evidence="5">
    <location>
        <begin position="178"/>
        <end position="316"/>
    </location>
</feature>
<dbReference type="SUPFAM" id="SSF52172">
    <property type="entry name" value="CheY-like"/>
    <property type="match status" value="1"/>
</dbReference>
<dbReference type="HOGENOM" id="CLU_000445_11_28_0"/>
<dbReference type="AlphaFoldDB" id="M1YK73"/>
<dbReference type="PROSITE" id="PS50110">
    <property type="entry name" value="RESPONSE_REGULATORY"/>
    <property type="match status" value="1"/>
</dbReference>
<dbReference type="NCBIfam" id="TIGR00254">
    <property type="entry name" value="GGDEF"/>
    <property type="match status" value="1"/>
</dbReference>
<dbReference type="Gene3D" id="3.30.70.270">
    <property type="match status" value="1"/>
</dbReference>
<gene>
    <name evidence="6" type="ORF">NITGR_460010</name>
</gene>
<dbReference type="PROSITE" id="PS50887">
    <property type="entry name" value="GGDEF"/>
    <property type="match status" value="1"/>
</dbReference>
<comment type="caution">
    <text evidence="6">The sequence shown here is derived from an EMBL/GenBank/DDBJ whole genome shotgun (WGS) entry which is preliminary data.</text>
</comment>
<reference evidence="6 7" key="1">
    <citation type="journal article" date="2013" name="Front. Microbiol.">
        <title>The genome of Nitrospina gracilis illuminates the metabolism and evolution of the major marine nitrite oxidizer.</title>
        <authorList>
            <person name="Luecker S."/>
            <person name="Nowka B."/>
            <person name="Rattei T."/>
            <person name="Spieck E."/>
            <person name="and Daims H."/>
        </authorList>
    </citation>
    <scope>NUCLEOTIDE SEQUENCE [LARGE SCALE GENOMIC DNA]</scope>
    <source>
        <strain evidence="6 7">3/211</strain>
    </source>
</reference>
<dbReference type="InParanoid" id="M1YK73"/>
<feature type="modified residue" description="4-aspartylphosphate" evidence="2">
    <location>
        <position position="61"/>
    </location>
</feature>
<dbReference type="InterPro" id="IPR029787">
    <property type="entry name" value="Nucleotide_cyclase"/>
</dbReference>
<dbReference type="EMBL" id="CAQJ01000051">
    <property type="protein sequence ID" value="CCQ90881.1"/>
    <property type="molecule type" value="Genomic_DNA"/>
</dbReference>
<dbReference type="SMART" id="SM00267">
    <property type="entry name" value="GGDEF"/>
    <property type="match status" value="1"/>
</dbReference>
<keyword evidence="1 2" id="KW-0597">Phosphoprotein</keyword>
<dbReference type="InterPro" id="IPR011006">
    <property type="entry name" value="CheY-like_superfamily"/>
</dbReference>
<evidence type="ECO:0000259" key="5">
    <source>
        <dbReference type="PROSITE" id="PS50887"/>
    </source>
</evidence>
<dbReference type="InterPro" id="IPR000160">
    <property type="entry name" value="GGDEF_dom"/>
</dbReference>
<keyword evidence="3" id="KW-0175">Coiled coil</keyword>
<name>M1YK73_NITG3</name>
<evidence type="ECO:0000313" key="7">
    <source>
        <dbReference type="Proteomes" id="UP000011704"/>
    </source>
</evidence>